<evidence type="ECO:0000313" key="1">
    <source>
        <dbReference type="EMBL" id="KAJ9097184.1"/>
    </source>
</evidence>
<gene>
    <name evidence="1" type="ORF">QFC21_004853</name>
</gene>
<dbReference type="Proteomes" id="UP001227268">
    <property type="component" value="Unassembled WGS sequence"/>
</dbReference>
<evidence type="ECO:0000313" key="2">
    <source>
        <dbReference type="Proteomes" id="UP001227268"/>
    </source>
</evidence>
<keyword evidence="2" id="KW-1185">Reference proteome</keyword>
<dbReference type="EMBL" id="JASBWT010000017">
    <property type="protein sequence ID" value="KAJ9097184.1"/>
    <property type="molecule type" value="Genomic_DNA"/>
</dbReference>
<reference evidence="1" key="1">
    <citation type="submission" date="2023-04" db="EMBL/GenBank/DDBJ databases">
        <title>Draft Genome sequencing of Naganishia species isolated from polar environments using Oxford Nanopore Technology.</title>
        <authorList>
            <person name="Leo P."/>
            <person name="Venkateswaran K."/>
        </authorList>
    </citation>
    <scope>NUCLEOTIDE SEQUENCE</scope>
    <source>
        <strain evidence="1">MNA-CCFEE 5423</strain>
    </source>
</reference>
<sequence>MISFKTPPTFSLFPTHFGTLHLVFLGPVLFGLTIFALYYRTYVYPYRNLPPGPKGHWLFGNMYQIPKSRPWVQMAKWSEQYGPMYTIWMGPTTPVLIVGNAAIANELLDKRGAIWSSRPRMIMTSEVSPSLPVATRPLAGLIKTSWTMELVSRGLRMTFMPFTERWKQQRKLLHTMTQPRAATTYEPIQDEESRQLVQDMMKRPSDYWSHCQRYAGSTIMQIAFNKRAVSITDPAIVDMRRINEQMTKTAVPGRYMVDSLPILNYLPERFASWKREASTLYEDTLRLFRSHVDDVYREVKSGSDVNCFAKTILENKDKYGLTNDEATFLAGAMYGAGSDTTADMISTAIMTFTKYPEIVARAQEELDRVVGRDRLPDFADEKDLVYCSAVVREIMRWRTVIAGGLAHASIKDDFYEGYHIPAGTTLIPNHWSIHLDPKLYPEPESFKPERFIQDGKLIGTSQSERGHHSYGFGRRICPGMYIADRSMFITFTRLLWCFNFAEDAKHPIDVDAFSEGFSSHPLHFKTGITARGQWVEDVLKGDH</sequence>
<organism evidence="1 2">
    <name type="scientific">Naganishia friedmannii</name>
    <dbReference type="NCBI Taxonomy" id="89922"/>
    <lineage>
        <taxon>Eukaryota</taxon>
        <taxon>Fungi</taxon>
        <taxon>Dikarya</taxon>
        <taxon>Basidiomycota</taxon>
        <taxon>Agaricomycotina</taxon>
        <taxon>Tremellomycetes</taxon>
        <taxon>Filobasidiales</taxon>
        <taxon>Filobasidiaceae</taxon>
        <taxon>Naganishia</taxon>
    </lineage>
</organism>
<protein>
    <submittedName>
        <fullName evidence="1">Uncharacterized protein</fullName>
    </submittedName>
</protein>
<accession>A0ACC2VDY1</accession>
<comment type="caution">
    <text evidence="1">The sequence shown here is derived from an EMBL/GenBank/DDBJ whole genome shotgun (WGS) entry which is preliminary data.</text>
</comment>
<name>A0ACC2VDY1_9TREE</name>
<proteinExistence type="predicted"/>